<dbReference type="Gene3D" id="1.20.5.110">
    <property type="match status" value="1"/>
</dbReference>
<keyword evidence="6" id="KW-1185">Reference proteome</keyword>
<accession>A0AAW2ZKH1</accession>
<feature type="region of interest" description="Disordered" evidence="3">
    <location>
        <begin position="282"/>
        <end position="319"/>
    </location>
</feature>
<evidence type="ECO:0000256" key="2">
    <source>
        <dbReference type="ARBA" id="ARBA00009063"/>
    </source>
</evidence>
<comment type="caution">
    <text evidence="5">The sequence shown here is derived from an EMBL/GenBank/DDBJ whole genome shotgun (WGS) entry which is preliminary data.</text>
</comment>
<dbReference type="GO" id="GO:0006887">
    <property type="term" value="P:exocytosis"/>
    <property type="evidence" value="ECO:0007669"/>
    <property type="project" value="TreeGrafter"/>
</dbReference>
<dbReference type="Proteomes" id="UP001431209">
    <property type="component" value="Unassembled WGS sequence"/>
</dbReference>
<evidence type="ECO:0000313" key="6">
    <source>
        <dbReference type="Proteomes" id="UP001431209"/>
    </source>
</evidence>
<sequence>MIPSKHPTLIEDNQAVTYGSIVSIHNNSHESYLCVSLMSTLTANRSKVGLWEQFIIESAEGETRIGEPVCFTDFIHLKGYNGKYVAVASTGTLKCKTDTPTDNTSFCINSGDELKTEGIDMSTVPVMNHSNISIWSNSVEKYVAATRLGAAYCDRAVKGPWESFKIQMTQRQPLSDKYKASAKAVNKKTSRNNDLYDQIVVPRPSSPTIPEKSASSIKDHGECGAAMETLFNEIKCNHSDAADELINSIDAYFNGFSNKTLLSDLQLDRLYKQYKNIKKEYEQTKKAKKKKAKPQVAHQDDFDNEQDAPQQQMQQQVQAKPKMKLSASDYQTFQVEKKIAQETYEAVKELETEYNDLHLLMKDVNTLLHEQEDSINMVEVNVEYANHNIEKGRANIKTARKYNLT</sequence>
<dbReference type="GO" id="GO:0000149">
    <property type="term" value="F:SNARE binding"/>
    <property type="evidence" value="ECO:0007669"/>
    <property type="project" value="TreeGrafter"/>
</dbReference>
<reference evidence="5 6" key="1">
    <citation type="submission" date="2024-03" db="EMBL/GenBank/DDBJ databases">
        <title>The Acrasis kona genome and developmental transcriptomes reveal deep origins of eukaryotic multicellular pathways.</title>
        <authorList>
            <person name="Sheikh S."/>
            <person name="Fu C.-J."/>
            <person name="Brown M.W."/>
            <person name="Baldauf S.L."/>
        </authorList>
    </citation>
    <scope>NUCLEOTIDE SEQUENCE [LARGE SCALE GENOMIC DNA]</scope>
    <source>
        <strain evidence="5 6">ATCC MYA-3509</strain>
    </source>
</reference>
<name>A0AAW2ZKH1_9EUKA</name>
<comment type="subcellular location">
    <subcellularLocation>
        <location evidence="1">Membrane</location>
        <topology evidence="1">Single-pass type IV membrane protein</topology>
    </subcellularLocation>
</comment>
<proteinExistence type="inferred from homology"/>
<dbReference type="GO" id="GO:0012505">
    <property type="term" value="C:endomembrane system"/>
    <property type="evidence" value="ECO:0007669"/>
    <property type="project" value="TreeGrafter"/>
</dbReference>
<dbReference type="InterPro" id="IPR045242">
    <property type="entry name" value="Syntaxin"/>
</dbReference>
<feature type="domain" description="T-SNARE coiled-coil homology" evidence="4">
    <location>
        <begin position="337"/>
        <end position="399"/>
    </location>
</feature>
<dbReference type="GO" id="GO:0006886">
    <property type="term" value="P:intracellular protein transport"/>
    <property type="evidence" value="ECO:0007669"/>
    <property type="project" value="TreeGrafter"/>
</dbReference>
<dbReference type="InterPro" id="IPR000727">
    <property type="entry name" value="T_SNARE_dom"/>
</dbReference>
<evidence type="ECO:0000313" key="5">
    <source>
        <dbReference type="EMBL" id="KAL0489285.1"/>
    </source>
</evidence>
<dbReference type="PANTHER" id="PTHR19957">
    <property type="entry name" value="SYNTAXIN"/>
    <property type="match status" value="1"/>
</dbReference>
<dbReference type="SUPFAM" id="SSF47661">
    <property type="entry name" value="t-snare proteins"/>
    <property type="match status" value="1"/>
</dbReference>
<dbReference type="PROSITE" id="PS50192">
    <property type="entry name" value="T_SNARE"/>
    <property type="match status" value="1"/>
</dbReference>
<organism evidence="5 6">
    <name type="scientific">Acrasis kona</name>
    <dbReference type="NCBI Taxonomy" id="1008807"/>
    <lineage>
        <taxon>Eukaryota</taxon>
        <taxon>Discoba</taxon>
        <taxon>Heterolobosea</taxon>
        <taxon>Tetramitia</taxon>
        <taxon>Eutetramitia</taxon>
        <taxon>Acrasidae</taxon>
        <taxon>Acrasis</taxon>
    </lineage>
</organism>
<gene>
    <name evidence="5" type="ORF">AKO1_010606</name>
</gene>
<dbReference type="SUPFAM" id="SSF50405">
    <property type="entry name" value="Actin-crosslinking proteins"/>
    <property type="match status" value="1"/>
</dbReference>
<evidence type="ECO:0000256" key="3">
    <source>
        <dbReference type="SAM" id="MobiDB-lite"/>
    </source>
</evidence>
<evidence type="ECO:0000256" key="1">
    <source>
        <dbReference type="ARBA" id="ARBA00004211"/>
    </source>
</evidence>
<protein>
    <submittedName>
        <fullName evidence="5">Syntaxin-7</fullName>
    </submittedName>
</protein>
<dbReference type="GO" id="GO:0005484">
    <property type="term" value="F:SNAP receptor activity"/>
    <property type="evidence" value="ECO:0007669"/>
    <property type="project" value="TreeGrafter"/>
</dbReference>
<dbReference type="AlphaFoldDB" id="A0AAW2ZKH1"/>
<dbReference type="GO" id="GO:0006906">
    <property type="term" value="P:vesicle fusion"/>
    <property type="evidence" value="ECO:0007669"/>
    <property type="project" value="TreeGrafter"/>
</dbReference>
<dbReference type="PANTHER" id="PTHR19957:SF307">
    <property type="entry name" value="PROTEIN SSO1-RELATED"/>
    <property type="match status" value="1"/>
</dbReference>
<dbReference type="InterPro" id="IPR010989">
    <property type="entry name" value="SNARE"/>
</dbReference>
<dbReference type="InterPro" id="IPR008999">
    <property type="entry name" value="Actin-crosslinking"/>
</dbReference>
<dbReference type="EMBL" id="JAOPGA020001540">
    <property type="protein sequence ID" value="KAL0489285.1"/>
    <property type="molecule type" value="Genomic_DNA"/>
</dbReference>
<comment type="similarity">
    <text evidence="2">Belongs to the syntaxin family.</text>
</comment>
<dbReference type="Gene3D" id="2.80.10.50">
    <property type="match status" value="1"/>
</dbReference>
<feature type="compositionally biased region" description="Low complexity" evidence="3">
    <location>
        <begin position="307"/>
        <end position="319"/>
    </location>
</feature>
<dbReference type="GO" id="GO:0031201">
    <property type="term" value="C:SNARE complex"/>
    <property type="evidence" value="ECO:0007669"/>
    <property type="project" value="TreeGrafter"/>
</dbReference>
<dbReference type="GO" id="GO:0048278">
    <property type="term" value="P:vesicle docking"/>
    <property type="evidence" value="ECO:0007669"/>
    <property type="project" value="TreeGrafter"/>
</dbReference>
<dbReference type="GO" id="GO:0005886">
    <property type="term" value="C:plasma membrane"/>
    <property type="evidence" value="ECO:0007669"/>
    <property type="project" value="TreeGrafter"/>
</dbReference>
<evidence type="ECO:0000259" key="4">
    <source>
        <dbReference type="PROSITE" id="PS50192"/>
    </source>
</evidence>